<dbReference type="AlphaFoldDB" id="A0A837IF87"/>
<comment type="caution">
    <text evidence="2">The sequence shown here is derived from an EMBL/GenBank/DDBJ whole genome shotgun (WGS) entry which is preliminary data.</text>
</comment>
<gene>
    <name evidence="2" type="ORF">UX01_C0003G0086</name>
</gene>
<protein>
    <recommendedName>
        <fullName evidence="1">IrrE N-terminal-like domain-containing protein</fullName>
    </recommendedName>
</protein>
<dbReference type="PANTHER" id="PTHR43236:SF2">
    <property type="entry name" value="BLL0069 PROTEIN"/>
    <property type="match status" value="1"/>
</dbReference>
<organism evidence="2 3">
    <name type="scientific">Candidatus Collierbacteria bacterium GW2011_GWB2_45_17</name>
    <dbReference type="NCBI Taxonomy" id="1618388"/>
    <lineage>
        <taxon>Bacteria</taxon>
        <taxon>Candidatus Collieribacteriota</taxon>
    </lineage>
</organism>
<dbReference type="EMBL" id="LCKO01000003">
    <property type="protein sequence ID" value="KKU01033.1"/>
    <property type="molecule type" value="Genomic_DNA"/>
</dbReference>
<dbReference type="InterPro" id="IPR052345">
    <property type="entry name" value="Rad_response_metalloprotease"/>
</dbReference>
<evidence type="ECO:0000259" key="1">
    <source>
        <dbReference type="Pfam" id="PF06114"/>
    </source>
</evidence>
<name>A0A837IF87_9BACT</name>
<dbReference type="PANTHER" id="PTHR43236">
    <property type="entry name" value="ANTITOXIN HIGA1"/>
    <property type="match status" value="1"/>
</dbReference>
<proteinExistence type="predicted"/>
<accession>A0A837IF87</accession>
<dbReference type="Gene3D" id="1.10.10.2910">
    <property type="match status" value="1"/>
</dbReference>
<sequence length="150" mass="17279">MIKAQKRARQVLRKYNLTTAPINLQTIIDGEGLILDEWSFHGRVKEVYLGDSIGINKNEDPQKRRELIAHALGHHFLHQGNHLYFERRDQFTAFKQEHEAQCFAAELLMPKEALKKVKHLTVAEIANFFSVPEDFTHYGMSVVLKGGLCH</sequence>
<dbReference type="InterPro" id="IPR010359">
    <property type="entry name" value="IrrE_HExxH"/>
</dbReference>
<feature type="domain" description="IrrE N-terminal-like" evidence="1">
    <location>
        <begin position="50"/>
        <end position="139"/>
    </location>
</feature>
<reference evidence="2 3" key="1">
    <citation type="journal article" date="2015" name="Nature">
        <title>rRNA introns, odd ribosomes, and small enigmatic genomes across a large radiation of phyla.</title>
        <authorList>
            <person name="Brown C.T."/>
            <person name="Hug L.A."/>
            <person name="Thomas B.C."/>
            <person name="Sharon I."/>
            <person name="Castelle C.J."/>
            <person name="Singh A."/>
            <person name="Wilkins M.J."/>
            <person name="Williams K.H."/>
            <person name="Banfield J.F."/>
        </authorList>
    </citation>
    <scope>NUCLEOTIDE SEQUENCE [LARGE SCALE GENOMIC DNA]</scope>
</reference>
<evidence type="ECO:0000313" key="2">
    <source>
        <dbReference type="EMBL" id="KKU01033.1"/>
    </source>
</evidence>
<evidence type="ECO:0000313" key="3">
    <source>
        <dbReference type="Proteomes" id="UP000034078"/>
    </source>
</evidence>
<dbReference type="Pfam" id="PF06114">
    <property type="entry name" value="Peptidase_M78"/>
    <property type="match status" value="1"/>
</dbReference>
<dbReference type="Proteomes" id="UP000034078">
    <property type="component" value="Unassembled WGS sequence"/>
</dbReference>